<name>A0A8J7PF35_9BACT</name>
<protein>
    <submittedName>
        <fullName evidence="1">DUF429 domain-containing protein</fullName>
    </submittedName>
</protein>
<comment type="caution">
    <text evidence="1">The sequence shown here is derived from an EMBL/GenBank/DDBJ whole genome shotgun (WGS) entry which is preliminary data.</text>
</comment>
<dbReference type="Proteomes" id="UP000664277">
    <property type="component" value="Unassembled WGS sequence"/>
</dbReference>
<evidence type="ECO:0000313" key="1">
    <source>
        <dbReference type="EMBL" id="MBN8658755.1"/>
    </source>
</evidence>
<gene>
    <name evidence="1" type="ORF">J0M35_00200</name>
</gene>
<accession>A0A8J7PF35</accession>
<sequence length="296" mass="33449">MTAKAEKTDKVLAGADLSGSKENPTETWLVVGRTSNLGLEIIEVKKTGSHLLAKDLAAYKTIEALGVNCPLSLPQKFLDFLAQKKLKKNYEEWHQIVEDLVFTPYDEFLAIAKEFAKEPKRITDTASGATAASPLKRSNPSRLHQTHHAIRFLATLDPARYFVRPMQDPIPFGCAVMEVCPQSTMTFLKLQDISYESKDKGDQSRDKDELRREKLVHNLTKIKERKALTFKDFPALIINQRNLMHNFLHSDKAIEALLACYATAVYAVSPEHFEDPFAADALEVLTEGWTYRLKNL</sequence>
<dbReference type="EMBL" id="JAFLCK010000001">
    <property type="protein sequence ID" value="MBN8658755.1"/>
    <property type="molecule type" value="Genomic_DNA"/>
</dbReference>
<proteinExistence type="predicted"/>
<organism evidence="1 2">
    <name type="scientific">Candidatus Obscuribacter phosphatis</name>
    <dbReference type="NCBI Taxonomy" id="1906157"/>
    <lineage>
        <taxon>Bacteria</taxon>
        <taxon>Bacillati</taxon>
        <taxon>Candidatus Melainabacteria</taxon>
        <taxon>Candidatus Obscuribacterales</taxon>
        <taxon>Candidatus Obscuribacteraceae</taxon>
        <taxon>Candidatus Obscuribacter</taxon>
    </lineage>
</organism>
<reference evidence="1" key="1">
    <citation type="submission" date="2021-02" db="EMBL/GenBank/DDBJ databases">
        <title>Genome-Resolved Metagenomics of a Microbial Community Performing Photosynthetic Biological Nutrient Removal.</title>
        <authorList>
            <person name="Mcdaniel E.A."/>
        </authorList>
    </citation>
    <scope>NUCLEOTIDE SEQUENCE</scope>
    <source>
        <strain evidence="1">UWPOB_OBS1</strain>
    </source>
</reference>
<evidence type="ECO:0000313" key="2">
    <source>
        <dbReference type="Proteomes" id="UP000664277"/>
    </source>
</evidence>
<dbReference type="AlphaFoldDB" id="A0A8J7PF35"/>